<evidence type="ECO:0000256" key="1">
    <source>
        <dbReference type="SAM" id="MobiDB-lite"/>
    </source>
</evidence>
<feature type="compositionally biased region" description="Basic residues" evidence="1">
    <location>
        <begin position="41"/>
        <end position="57"/>
    </location>
</feature>
<sequence length="507" mass="56918">MEPALTAKQRRSRRKQGPALLFVDETEPFRIGRQNESTRLVIRHQAARSGCRNRRRPRGADSGNGPQGAPQEEEVAASARVQDPGSLVLPSYNGYETMRARLNFDITCLTSFTNTDLTARACTLLQENPRLAGSLLQQWPSCFLAYLPSRYGSRPFLDDTMRCVAARAAHMVGSSHSPILHTVLYSKALASLGAAVKAEDPSLISDIYCATRLLVLYESLGSPNQNALTFHNDAGVDIVKQIDPARSLNAFDQALIRSHGPYVVTKAIFTRESALFESRQWQDFFHRAASEEPDADSQLTWRFIGAISFIAGILRDVQGLFESPPMGRSEYVARTTDILERTGQIRRAFEAAHLLYQQRPPYPPPLFALAVAAESPGRVQARSIFFHSMIFLCRIRETFAPTAQERAASEDEAQALAAQALLAASTAQSCAPGLAWHWEEQSDLVRSIMRTKEDWTPVREPEQEMTWEELTEFLLRRLQKWFTLWTESYLVPELRWSASSDIAKEVQ</sequence>
<keyword evidence="3" id="KW-1185">Reference proteome</keyword>
<evidence type="ECO:0000313" key="3">
    <source>
        <dbReference type="Proteomes" id="UP001444661"/>
    </source>
</evidence>
<dbReference type="InterPro" id="IPR053178">
    <property type="entry name" value="Osmoadaptation_assoc"/>
</dbReference>
<protein>
    <submittedName>
        <fullName evidence="2">Uncharacterized protein</fullName>
    </submittedName>
</protein>
<reference evidence="2 3" key="1">
    <citation type="submission" date="2023-01" db="EMBL/GenBank/DDBJ databases">
        <title>Analysis of 21 Apiospora genomes using comparative genomics revels a genus with tremendous synthesis potential of carbohydrate active enzymes and secondary metabolites.</title>
        <authorList>
            <person name="Sorensen T."/>
        </authorList>
    </citation>
    <scope>NUCLEOTIDE SEQUENCE [LARGE SCALE GENOMIC DNA]</scope>
    <source>
        <strain evidence="2 3">CBS 33761</strain>
    </source>
</reference>
<gene>
    <name evidence="2" type="ORF">PG993_013354</name>
</gene>
<feature type="region of interest" description="Disordered" evidence="1">
    <location>
        <begin position="33"/>
        <end position="80"/>
    </location>
</feature>
<evidence type="ECO:0000313" key="2">
    <source>
        <dbReference type="EMBL" id="KAK8022587.1"/>
    </source>
</evidence>
<name>A0ABR1RXE3_9PEZI</name>
<accession>A0ABR1RXE3</accession>
<dbReference type="Proteomes" id="UP001444661">
    <property type="component" value="Unassembled WGS sequence"/>
</dbReference>
<dbReference type="EMBL" id="JAQQWK010000012">
    <property type="protein sequence ID" value="KAK8022587.1"/>
    <property type="molecule type" value="Genomic_DNA"/>
</dbReference>
<proteinExistence type="predicted"/>
<dbReference type="PANTHER" id="PTHR38111:SF6">
    <property type="entry name" value="FINGER DOMAIN PROTEIN, PUTATIVE (AFU_ORTHOLOGUE AFUA_8G01940)-RELATED"/>
    <property type="match status" value="1"/>
</dbReference>
<organism evidence="2 3">
    <name type="scientific">Apiospora rasikravindrae</name>
    <dbReference type="NCBI Taxonomy" id="990691"/>
    <lineage>
        <taxon>Eukaryota</taxon>
        <taxon>Fungi</taxon>
        <taxon>Dikarya</taxon>
        <taxon>Ascomycota</taxon>
        <taxon>Pezizomycotina</taxon>
        <taxon>Sordariomycetes</taxon>
        <taxon>Xylariomycetidae</taxon>
        <taxon>Amphisphaeriales</taxon>
        <taxon>Apiosporaceae</taxon>
        <taxon>Apiospora</taxon>
    </lineage>
</organism>
<dbReference type="PANTHER" id="PTHR38111">
    <property type="entry name" value="ZN(2)-C6 FUNGAL-TYPE DOMAIN-CONTAINING PROTEIN-RELATED"/>
    <property type="match status" value="1"/>
</dbReference>
<comment type="caution">
    <text evidence="2">The sequence shown here is derived from an EMBL/GenBank/DDBJ whole genome shotgun (WGS) entry which is preliminary data.</text>
</comment>